<dbReference type="Proteomes" id="UP001243286">
    <property type="component" value="Unassembled WGS sequence"/>
</dbReference>
<keyword evidence="1" id="KW-0805">Transcription regulation</keyword>
<name>A0ABT6R5V7_9BACL</name>
<evidence type="ECO:0000313" key="5">
    <source>
        <dbReference type="Proteomes" id="UP001243286"/>
    </source>
</evidence>
<dbReference type="InterPro" id="IPR057727">
    <property type="entry name" value="WCX_dom"/>
</dbReference>
<dbReference type="InterPro" id="IPR001034">
    <property type="entry name" value="DeoR_HTH"/>
</dbReference>
<dbReference type="SUPFAM" id="SSF46785">
    <property type="entry name" value="Winged helix' DNA-binding domain"/>
    <property type="match status" value="1"/>
</dbReference>
<evidence type="ECO:0000313" key="4">
    <source>
        <dbReference type="EMBL" id="MDI3236348.1"/>
    </source>
</evidence>
<sequence>MKTRHLKLMRLLNRQQLLTARELAEACGVSLRTIQRDLLELEAKGYPIYSERGPAGGYRVLPNRLLPPLALREQEAITLFLMLDWVGQIPDLPFGALRGNLAEWYLHELPGDLAAKLDRLKGRVRFARPDTPASPLTRDVLHLMEAEVQGEITYQTTNGLRTIVIDPVGLTFDRNRWYLLAQTDRGLRQYRVDRMEQVTETTTPSKRMTFEEAEHLNEAGEQVTVRLELTPLGERLLEGILTLNAFRTWSVPVAELPFLGRQLFGLGREVKVLAPLRLREEIRHLATELLAQYED</sequence>
<evidence type="ECO:0000256" key="2">
    <source>
        <dbReference type="ARBA" id="ARBA00023163"/>
    </source>
</evidence>
<dbReference type="SMART" id="SM00420">
    <property type="entry name" value="HTH_DEOR"/>
    <property type="match status" value="1"/>
</dbReference>
<keyword evidence="2" id="KW-0804">Transcription</keyword>
<dbReference type="EMBL" id="JASBQV010000037">
    <property type="protein sequence ID" value="MDI3236348.1"/>
    <property type="molecule type" value="Genomic_DNA"/>
</dbReference>
<evidence type="ECO:0000256" key="1">
    <source>
        <dbReference type="ARBA" id="ARBA00023015"/>
    </source>
</evidence>
<proteinExistence type="predicted"/>
<dbReference type="Pfam" id="PF08279">
    <property type="entry name" value="HTH_11"/>
    <property type="match status" value="1"/>
</dbReference>
<dbReference type="InterPro" id="IPR013196">
    <property type="entry name" value="HTH_11"/>
</dbReference>
<accession>A0ABT6R5V7</accession>
<keyword evidence="5" id="KW-1185">Reference proteome</keyword>
<dbReference type="Gene3D" id="1.10.10.10">
    <property type="entry name" value="Winged helix-like DNA-binding domain superfamily/Winged helix DNA-binding domain"/>
    <property type="match status" value="1"/>
</dbReference>
<comment type="caution">
    <text evidence="4">The sequence shown here is derived from an EMBL/GenBank/DDBJ whole genome shotgun (WGS) entry which is preliminary data.</text>
</comment>
<dbReference type="PANTHER" id="PTHR34580">
    <property type="match status" value="1"/>
</dbReference>
<dbReference type="InterPro" id="IPR051534">
    <property type="entry name" value="CBASS_pafABC_assoc_protein"/>
</dbReference>
<gene>
    <name evidence="4" type="ORF">QK289_15140</name>
</gene>
<dbReference type="RefSeq" id="WP_282357369.1">
    <property type="nucleotide sequence ID" value="NZ_JASBQV010000037.1"/>
</dbReference>
<evidence type="ECO:0000259" key="3">
    <source>
        <dbReference type="PROSITE" id="PS51000"/>
    </source>
</evidence>
<dbReference type="Pfam" id="PF13280">
    <property type="entry name" value="WYL"/>
    <property type="match status" value="1"/>
</dbReference>
<dbReference type="Pfam" id="PF25583">
    <property type="entry name" value="WCX"/>
    <property type="match status" value="1"/>
</dbReference>
<dbReference type="PROSITE" id="PS51000">
    <property type="entry name" value="HTH_DEOR_2"/>
    <property type="match status" value="1"/>
</dbReference>
<feature type="domain" description="HTH deoR-type" evidence="3">
    <location>
        <begin position="1"/>
        <end position="56"/>
    </location>
</feature>
<dbReference type="PANTHER" id="PTHR34580:SF1">
    <property type="entry name" value="PROTEIN PAFC"/>
    <property type="match status" value="1"/>
</dbReference>
<dbReference type="PROSITE" id="PS52050">
    <property type="entry name" value="WYL"/>
    <property type="match status" value="1"/>
</dbReference>
<organism evidence="4 5">
    <name type="scientific">Exiguobacterium antarcticum</name>
    <dbReference type="NCBI Taxonomy" id="132920"/>
    <lineage>
        <taxon>Bacteria</taxon>
        <taxon>Bacillati</taxon>
        <taxon>Bacillota</taxon>
        <taxon>Bacilli</taxon>
        <taxon>Bacillales</taxon>
        <taxon>Bacillales Family XII. Incertae Sedis</taxon>
        <taxon>Exiguobacterium</taxon>
    </lineage>
</organism>
<dbReference type="InterPro" id="IPR036390">
    <property type="entry name" value="WH_DNA-bd_sf"/>
</dbReference>
<dbReference type="InterPro" id="IPR026881">
    <property type="entry name" value="WYL_dom"/>
</dbReference>
<protein>
    <submittedName>
        <fullName evidence="4">WYL domain-containing protein</fullName>
    </submittedName>
</protein>
<reference evidence="4 5" key="1">
    <citation type="submission" date="2023-04" db="EMBL/GenBank/DDBJ databases">
        <title>Antarctic isolates genomes.</title>
        <authorList>
            <person name="Dimov S.G."/>
        </authorList>
    </citation>
    <scope>NUCLEOTIDE SEQUENCE [LARGE SCALE GENOMIC DNA]</scope>
    <source>
        <strain evidence="4 5">AL19</strain>
    </source>
</reference>
<dbReference type="InterPro" id="IPR036388">
    <property type="entry name" value="WH-like_DNA-bd_sf"/>
</dbReference>